<name>A0ABY8CB87_9GAMM</name>
<dbReference type="Proteomes" id="UP001222275">
    <property type="component" value="Chromosome"/>
</dbReference>
<evidence type="ECO:0000313" key="2">
    <source>
        <dbReference type="EMBL" id="WEJ61831.1"/>
    </source>
</evidence>
<dbReference type="RefSeq" id="WP_275594090.1">
    <property type="nucleotide sequence ID" value="NZ_CP102381.1"/>
</dbReference>
<proteinExistence type="predicted"/>
<dbReference type="InterPro" id="IPR024370">
    <property type="entry name" value="PBP_domain"/>
</dbReference>
<accession>A0ABY8CB87</accession>
<organism evidence="2 3">
    <name type="scientific">Thiomicrorhabdus lithotrophica</name>
    <dbReference type="NCBI Taxonomy" id="2949997"/>
    <lineage>
        <taxon>Bacteria</taxon>
        <taxon>Pseudomonadati</taxon>
        <taxon>Pseudomonadota</taxon>
        <taxon>Gammaproteobacteria</taxon>
        <taxon>Thiotrichales</taxon>
        <taxon>Piscirickettsiaceae</taxon>
        <taxon>Thiomicrorhabdus</taxon>
    </lineage>
</organism>
<dbReference type="Gene3D" id="3.40.190.10">
    <property type="entry name" value="Periplasmic binding protein-like II"/>
    <property type="match status" value="2"/>
</dbReference>
<evidence type="ECO:0000313" key="3">
    <source>
        <dbReference type="Proteomes" id="UP001222275"/>
    </source>
</evidence>
<dbReference type="EMBL" id="CP102381">
    <property type="protein sequence ID" value="WEJ61831.1"/>
    <property type="molecule type" value="Genomic_DNA"/>
</dbReference>
<feature type="domain" description="PBP" evidence="1">
    <location>
        <begin position="25"/>
        <end position="239"/>
    </location>
</feature>
<dbReference type="PANTHER" id="PTHR37945">
    <property type="entry name" value="EXTRACELLULAR TUNGSTATE BINDING PROTEIN"/>
    <property type="match status" value="1"/>
</dbReference>
<reference evidence="2 3" key="1">
    <citation type="submission" date="2022-06" db="EMBL/GenBank/DDBJ databases">
        <title>Thiomicrohabdus sp. nov, an obligately chemolithoautotrophic, sulfur-oxidizing bacterium isolated from beach of Guanyin Mountain. Amoy.</title>
        <authorList>
            <person name="Zhu H."/>
        </authorList>
    </citation>
    <scope>NUCLEOTIDE SEQUENCE [LARGE SCALE GENOMIC DNA]</scope>
    <source>
        <strain evidence="2 3">XGS-01</strain>
    </source>
</reference>
<evidence type="ECO:0000259" key="1">
    <source>
        <dbReference type="Pfam" id="PF12849"/>
    </source>
</evidence>
<dbReference type="InterPro" id="IPR052738">
    <property type="entry name" value="ABC-Tungstate_binding"/>
</dbReference>
<keyword evidence="3" id="KW-1185">Reference proteome</keyword>
<gene>
    <name evidence="2" type="ORF">NR989_07360</name>
</gene>
<dbReference type="PANTHER" id="PTHR37945:SF1">
    <property type="entry name" value="EXTRACELLULAR TUNGSTATE BINDING PROTEIN"/>
    <property type="match status" value="1"/>
</dbReference>
<dbReference type="SUPFAM" id="SSF53850">
    <property type="entry name" value="Periplasmic binding protein-like II"/>
    <property type="match status" value="1"/>
</dbReference>
<dbReference type="Pfam" id="PF12849">
    <property type="entry name" value="PBP_like_2"/>
    <property type="match status" value="1"/>
</dbReference>
<protein>
    <submittedName>
        <fullName evidence="2">Substrate-binding domain-containing protein</fullName>
    </submittedName>
</protein>
<sequence>MIRALLISFLLLPTIVLADQHTIRLAIATSIENSGLLKHLLNSFNSDKKYNIDLQVVGSGKALRLGRSGDVDLIWVHSPQAEQKFINDGHSLEYQTVMKNNFVIIGPKNDPAKITQAKNVIEAFKRIAKQESTFFSRGDDSGTHKKEIALWSKTNINPIGEDWYIETGSGMAQTIQDAQSENAYMLCDQATFLVKENNKLTTLLKDSVNLFNPYSIILIKNKSTQNQKASRLLYEWLTSEKGRAEIENFKYNGHQLFSPITIN</sequence>